<dbReference type="AlphaFoldDB" id="G7J0K3"/>
<dbReference type="Proteomes" id="UP000265566">
    <property type="component" value="Chromosome 3"/>
</dbReference>
<dbReference type="Gramene" id="rna13539">
    <property type="protein sequence ID" value="RHN65671.1"/>
    <property type="gene ID" value="gene13539"/>
</dbReference>
<reference evidence="2 5" key="1">
    <citation type="journal article" date="2011" name="Nature">
        <title>The Medicago genome provides insight into the evolution of rhizobial symbioses.</title>
        <authorList>
            <person name="Young N.D."/>
            <person name="Debelle F."/>
            <person name="Oldroyd G.E."/>
            <person name="Geurts R."/>
            <person name="Cannon S.B."/>
            <person name="Udvardi M.K."/>
            <person name="Benedito V.A."/>
            <person name="Mayer K.F."/>
            <person name="Gouzy J."/>
            <person name="Schoof H."/>
            <person name="Van de Peer Y."/>
            <person name="Proost S."/>
            <person name="Cook D.R."/>
            <person name="Meyers B.C."/>
            <person name="Spannagl M."/>
            <person name="Cheung F."/>
            <person name="De Mita S."/>
            <person name="Krishnakumar V."/>
            <person name="Gundlach H."/>
            <person name="Zhou S."/>
            <person name="Mudge J."/>
            <person name="Bharti A.K."/>
            <person name="Murray J.D."/>
            <person name="Naoumkina M.A."/>
            <person name="Rosen B."/>
            <person name="Silverstein K.A."/>
            <person name="Tang H."/>
            <person name="Rombauts S."/>
            <person name="Zhao P.X."/>
            <person name="Zhou P."/>
            <person name="Barbe V."/>
            <person name="Bardou P."/>
            <person name="Bechner M."/>
            <person name="Bellec A."/>
            <person name="Berger A."/>
            <person name="Berges H."/>
            <person name="Bidwell S."/>
            <person name="Bisseling T."/>
            <person name="Choisne N."/>
            <person name="Couloux A."/>
            <person name="Denny R."/>
            <person name="Deshpande S."/>
            <person name="Dai X."/>
            <person name="Doyle J.J."/>
            <person name="Dudez A.M."/>
            <person name="Farmer A.D."/>
            <person name="Fouteau S."/>
            <person name="Franken C."/>
            <person name="Gibelin C."/>
            <person name="Gish J."/>
            <person name="Goldstein S."/>
            <person name="Gonzalez A.J."/>
            <person name="Green P.J."/>
            <person name="Hallab A."/>
            <person name="Hartog M."/>
            <person name="Hua A."/>
            <person name="Humphray S.J."/>
            <person name="Jeong D.H."/>
            <person name="Jing Y."/>
            <person name="Jocker A."/>
            <person name="Kenton S.M."/>
            <person name="Kim D.J."/>
            <person name="Klee K."/>
            <person name="Lai H."/>
            <person name="Lang C."/>
            <person name="Lin S."/>
            <person name="Macmil S.L."/>
            <person name="Magdelenat G."/>
            <person name="Matthews L."/>
            <person name="McCorrison J."/>
            <person name="Monaghan E.L."/>
            <person name="Mun J.H."/>
            <person name="Najar F.Z."/>
            <person name="Nicholson C."/>
            <person name="Noirot C."/>
            <person name="O'Bleness M."/>
            <person name="Paule C.R."/>
            <person name="Poulain J."/>
            <person name="Prion F."/>
            <person name="Qin B."/>
            <person name="Qu C."/>
            <person name="Retzel E.F."/>
            <person name="Riddle C."/>
            <person name="Sallet E."/>
            <person name="Samain S."/>
            <person name="Samson N."/>
            <person name="Sanders I."/>
            <person name="Saurat O."/>
            <person name="Scarpelli C."/>
            <person name="Schiex T."/>
            <person name="Segurens B."/>
            <person name="Severin A.J."/>
            <person name="Sherrier D.J."/>
            <person name="Shi R."/>
            <person name="Sims S."/>
            <person name="Singer S.R."/>
            <person name="Sinharoy S."/>
            <person name="Sterck L."/>
            <person name="Viollet A."/>
            <person name="Wang B.B."/>
            <person name="Wang K."/>
            <person name="Wang M."/>
            <person name="Wang X."/>
            <person name="Warfsmann J."/>
            <person name="Weissenbach J."/>
            <person name="White D.D."/>
            <person name="White J.D."/>
            <person name="Wiley G.B."/>
            <person name="Wincker P."/>
            <person name="Xing Y."/>
            <person name="Yang L."/>
            <person name="Yao Z."/>
            <person name="Ying F."/>
            <person name="Zhai J."/>
            <person name="Zhou L."/>
            <person name="Zuber A."/>
            <person name="Denarie J."/>
            <person name="Dixon R.A."/>
            <person name="May G.D."/>
            <person name="Schwartz D.C."/>
            <person name="Rogers J."/>
            <person name="Quetier F."/>
            <person name="Town C.D."/>
            <person name="Roe B.A."/>
        </authorList>
    </citation>
    <scope>NUCLEOTIDE SEQUENCE [LARGE SCALE GENOMIC DNA]</scope>
    <source>
        <strain evidence="2">A17</strain>
        <strain evidence="4 5">cv. Jemalong A17</strain>
    </source>
</reference>
<reference evidence="4" key="3">
    <citation type="submission" date="2015-04" db="UniProtKB">
        <authorList>
            <consortium name="EnsemblPlants"/>
        </authorList>
    </citation>
    <scope>IDENTIFICATION</scope>
    <source>
        <strain evidence="4">cv. Jemalong A17</strain>
    </source>
</reference>
<keyword evidence="5" id="KW-1185">Reference proteome</keyword>
<keyword evidence="1" id="KW-0472">Membrane</keyword>
<dbReference type="Proteomes" id="UP000002051">
    <property type="component" value="Chromosome 3"/>
</dbReference>
<dbReference type="HOGENOM" id="CLU_3017251_0_0_1"/>
<accession>G7J0K3</accession>
<proteinExistence type="predicted"/>
<dbReference type="EMBL" id="PSQE01000003">
    <property type="protein sequence ID" value="RHN65671.1"/>
    <property type="molecule type" value="Genomic_DNA"/>
</dbReference>
<name>G7J0K3_MEDTR</name>
<reference evidence="2 5" key="2">
    <citation type="journal article" date="2014" name="BMC Genomics">
        <title>An improved genome release (version Mt4.0) for the model legume Medicago truncatula.</title>
        <authorList>
            <person name="Tang H."/>
            <person name="Krishnakumar V."/>
            <person name="Bidwell S."/>
            <person name="Rosen B."/>
            <person name="Chan A."/>
            <person name="Zhou S."/>
            <person name="Gentzbittel L."/>
            <person name="Childs K.L."/>
            <person name="Yandell M."/>
            <person name="Gundlach H."/>
            <person name="Mayer K.F."/>
            <person name="Schwartz D.C."/>
            <person name="Town C.D."/>
        </authorList>
    </citation>
    <scope>GENOME REANNOTATION</scope>
    <source>
        <strain evidence="4 5">cv. Jemalong A17</strain>
    </source>
</reference>
<evidence type="ECO:0000313" key="3">
    <source>
        <dbReference type="EMBL" id="RHN65671.1"/>
    </source>
</evidence>
<dbReference type="PaxDb" id="3880-AES68764"/>
<protein>
    <submittedName>
        <fullName evidence="2">Transmembrane protein, putative</fullName>
    </submittedName>
</protein>
<feature type="transmembrane region" description="Helical" evidence="1">
    <location>
        <begin position="34"/>
        <end position="53"/>
    </location>
</feature>
<keyword evidence="1 2" id="KW-0812">Transmembrane</keyword>
<gene>
    <name evidence="2" type="ordered locus">MTR_3g014620</name>
    <name evidence="3" type="ORF">MtrunA17_Chr3g0082481</name>
</gene>
<dbReference type="EnsemblPlants" id="AES68764">
    <property type="protein sequence ID" value="AES68764"/>
    <property type="gene ID" value="MTR_3g014620"/>
</dbReference>
<organism evidence="2 5">
    <name type="scientific">Medicago truncatula</name>
    <name type="common">Barrel medic</name>
    <name type="synonym">Medicago tribuloides</name>
    <dbReference type="NCBI Taxonomy" id="3880"/>
    <lineage>
        <taxon>Eukaryota</taxon>
        <taxon>Viridiplantae</taxon>
        <taxon>Streptophyta</taxon>
        <taxon>Embryophyta</taxon>
        <taxon>Tracheophyta</taxon>
        <taxon>Spermatophyta</taxon>
        <taxon>Magnoliopsida</taxon>
        <taxon>eudicotyledons</taxon>
        <taxon>Gunneridae</taxon>
        <taxon>Pentapetalae</taxon>
        <taxon>rosids</taxon>
        <taxon>fabids</taxon>
        <taxon>Fabales</taxon>
        <taxon>Fabaceae</taxon>
        <taxon>Papilionoideae</taxon>
        <taxon>50 kb inversion clade</taxon>
        <taxon>NPAAA clade</taxon>
        <taxon>Hologalegina</taxon>
        <taxon>IRL clade</taxon>
        <taxon>Trifolieae</taxon>
        <taxon>Medicago</taxon>
    </lineage>
</organism>
<dbReference type="EMBL" id="CM001219">
    <property type="protein sequence ID" value="AES68764.1"/>
    <property type="molecule type" value="Genomic_DNA"/>
</dbReference>
<evidence type="ECO:0000313" key="2">
    <source>
        <dbReference type="EMBL" id="AES68764.1"/>
    </source>
</evidence>
<reference evidence="3" key="4">
    <citation type="journal article" date="2018" name="Nat. Plants">
        <title>Whole-genome landscape of Medicago truncatula symbiotic genes.</title>
        <authorList>
            <person name="Pecrix Y."/>
            <person name="Gamas P."/>
            <person name="Carrere S."/>
        </authorList>
    </citation>
    <scope>NUCLEOTIDE SEQUENCE</scope>
    <source>
        <tissue evidence="3">Leaves</tissue>
    </source>
</reference>
<sequence length="56" mass="6401">MSNIICAVGYFLLFFFCVLIFLLLHVAHVYITDLWHLASVVSVLQHVYGFVALKKS</sequence>
<keyword evidence="1" id="KW-1133">Transmembrane helix</keyword>
<evidence type="ECO:0000313" key="5">
    <source>
        <dbReference type="Proteomes" id="UP000002051"/>
    </source>
</evidence>
<feature type="transmembrane region" description="Helical" evidence="1">
    <location>
        <begin position="7"/>
        <end position="28"/>
    </location>
</feature>
<evidence type="ECO:0000256" key="1">
    <source>
        <dbReference type="SAM" id="Phobius"/>
    </source>
</evidence>
<evidence type="ECO:0000313" key="4">
    <source>
        <dbReference type="EnsemblPlants" id="AES68764"/>
    </source>
</evidence>